<evidence type="ECO:0000259" key="4">
    <source>
        <dbReference type="PROSITE" id="PS50893"/>
    </source>
</evidence>
<evidence type="ECO:0000313" key="6">
    <source>
        <dbReference type="Proteomes" id="UP000019277"/>
    </source>
</evidence>
<dbReference type="InterPro" id="IPR003593">
    <property type="entry name" value="AAA+_ATPase"/>
</dbReference>
<accession>W7IJ78</accession>
<dbReference type="SMART" id="SM00382">
    <property type="entry name" value="AAA"/>
    <property type="match status" value="1"/>
</dbReference>
<comment type="caution">
    <text evidence="5">The sequence shown here is derived from an EMBL/GenBank/DDBJ whole genome shotgun (WGS) entry which is preliminary data.</text>
</comment>
<dbReference type="PANTHER" id="PTHR42794:SF2">
    <property type="entry name" value="ABC TRANSPORTER ATP-BINDING PROTEIN"/>
    <property type="match status" value="1"/>
</dbReference>
<organism evidence="5 6">
    <name type="scientific">Actinokineospora spheciospongiae</name>
    <dbReference type="NCBI Taxonomy" id="909613"/>
    <lineage>
        <taxon>Bacteria</taxon>
        <taxon>Bacillati</taxon>
        <taxon>Actinomycetota</taxon>
        <taxon>Actinomycetes</taxon>
        <taxon>Pseudonocardiales</taxon>
        <taxon>Pseudonocardiaceae</taxon>
        <taxon>Actinokineospora</taxon>
    </lineage>
</organism>
<evidence type="ECO:0000256" key="3">
    <source>
        <dbReference type="ARBA" id="ARBA00022840"/>
    </source>
</evidence>
<evidence type="ECO:0000256" key="1">
    <source>
        <dbReference type="ARBA" id="ARBA00022448"/>
    </source>
</evidence>
<dbReference type="AlphaFoldDB" id="W7IJ78"/>
<proteinExistence type="predicted"/>
<feature type="domain" description="ABC transporter" evidence="4">
    <location>
        <begin position="14"/>
        <end position="246"/>
    </location>
</feature>
<protein>
    <submittedName>
        <fullName evidence="5">ABC transporter (Iron.B12.siderophore.hemin), ATP-binding component</fullName>
    </submittedName>
</protein>
<dbReference type="CDD" id="cd03214">
    <property type="entry name" value="ABC_Iron-Siderophores_B12_Hemin"/>
    <property type="match status" value="1"/>
</dbReference>
<reference evidence="5 6" key="1">
    <citation type="journal article" date="2014" name="Genome Announc.">
        <title>Draft Genome Sequence of the Antitrypanosomally Active Sponge-Associated Bacterium Actinokineospora sp. Strain EG49.</title>
        <authorList>
            <person name="Harjes J."/>
            <person name="Ryu T."/>
            <person name="Abdelmohsen U.R."/>
            <person name="Moitinho-Silva L."/>
            <person name="Horn H."/>
            <person name="Ravasi T."/>
            <person name="Hentschel U."/>
        </authorList>
    </citation>
    <scope>NUCLEOTIDE SEQUENCE [LARGE SCALE GENOMIC DNA]</scope>
    <source>
        <strain evidence="5 6">EG49</strain>
    </source>
</reference>
<dbReference type="GO" id="GO:0016887">
    <property type="term" value="F:ATP hydrolysis activity"/>
    <property type="evidence" value="ECO:0007669"/>
    <property type="project" value="InterPro"/>
</dbReference>
<keyword evidence="2" id="KW-0547">Nucleotide-binding</keyword>
<dbReference type="GO" id="GO:0005524">
    <property type="term" value="F:ATP binding"/>
    <property type="evidence" value="ECO:0007669"/>
    <property type="project" value="UniProtKB-KW"/>
</dbReference>
<evidence type="ECO:0000313" key="5">
    <source>
        <dbReference type="EMBL" id="EWC60910.1"/>
    </source>
</evidence>
<name>W7IJ78_9PSEU</name>
<gene>
    <name evidence="5" type="ORF">UO65_3840</name>
</gene>
<dbReference type="SUPFAM" id="SSF52540">
    <property type="entry name" value="P-loop containing nucleoside triphosphate hydrolases"/>
    <property type="match status" value="1"/>
</dbReference>
<dbReference type="InterPro" id="IPR017871">
    <property type="entry name" value="ABC_transporter-like_CS"/>
</dbReference>
<dbReference type="InterPro" id="IPR027417">
    <property type="entry name" value="P-loop_NTPase"/>
</dbReference>
<sequence>MRHNENGSAVAPRVTAEGVSVSLGGTPIVSDVDFTVGPAEMVAVVGPNGSGKSTLLRAVYRALRPESGVVRVDGADVWSLSARQSAQRTAVVVQESGSDFVLKVADVIAMGRNPHKGPVDRDTDDDRRVCAQAMAKTGVSALAGRDYDTLSGGEKQRVLLARALAQQPRLLVLDEPTNHLDIRFQLELLDLVRGLGVASLTVMHDLALAVGHCDRVYVLHRGRVVAGGPPAEVLTTDLVAEVFGVRSHRWSDPDTGQVHLAFSRLAGAVSPAEPAAAGKGQE</sequence>
<dbReference type="STRING" id="909613.UO65_3840"/>
<keyword evidence="6" id="KW-1185">Reference proteome</keyword>
<dbReference type="Gene3D" id="3.40.50.300">
    <property type="entry name" value="P-loop containing nucleotide triphosphate hydrolases"/>
    <property type="match status" value="1"/>
</dbReference>
<dbReference type="FunFam" id="3.40.50.300:FF:000134">
    <property type="entry name" value="Iron-enterobactin ABC transporter ATP-binding protein"/>
    <property type="match status" value="1"/>
</dbReference>
<dbReference type="PANTHER" id="PTHR42794">
    <property type="entry name" value="HEMIN IMPORT ATP-BINDING PROTEIN HMUV"/>
    <property type="match status" value="1"/>
</dbReference>
<dbReference type="OrthoDB" id="4131at2"/>
<keyword evidence="3 5" id="KW-0067">ATP-binding</keyword>
<dbReference type="Proteomes" id="UP000019277">
    <property type="component" value="Unassembled WGS sequence"/>
</dbReference>
<dbReference type="eggNOG" id="COG1120">
    <property type="taxonomic scope" value="Bacteria"/>
</dbReference>
<dbReference type="PROSITE" id="PS50893">
    <property type="entry name" value="ABC_TRANSPORTER_2"/>
    <property type="match status" value="1"/>
</dbReference>
<dbReference type="Pfam" id="PF00005">
    <property type="entry name" value="ABC_tran"/>
    <property type="match status" value="1"/>
</dbReference>
<dbReference type="PROSITE" id="PS00211">
    <property type="entry name" value="ABC_TRANSPORTER_1"/>
    <property type="match status" value="1"/>
</dbReference>
<dbReference type="RefSeq" id="WP_084175852.1">
    <property type="nucleotide sequence ID" value="NZ_AYXG01000139.1"/>
</dbReference>
<evidence type="ECO:0000256" key="2">
    <source>
        <dbReference type="ARBA" id="ARBA00022741"/>
    </source>
</evidence>
<dbReference type="EMBL" id="AYXG01000139">
    <property type="protein sequence ID" value="EWC60910.1"/>
    <property type="molecule type" value="Genomic_DNA"/>
</dbReference>
<dbReference type="InterPro" id="IPR003439">
    <property type="entry name" value="ABC_transporter-like_ATP-bd"/>
</dbReference>
<keyword evidence="1" id="KW-0813">Transport</keyword>